<dbReference type="InterPro" id="IPR051447">
    <property type="entry name" value="Lipoprotein-release_system"/>
</dbReference>
<evidence type="ECO:0000259" key="8">
    <source>
        <dbReference type="Pfam" id="PF02687"/>
    </source>
</evidence>
<dbReference type="GO" id="GO:0044874">
    <property type="term" value="P:lipoprotein localization to outer membrane"/>
    <property type="evidence" value="ECO:0007669"/>
    <property type="project" value="TreeGrafter"/>
</dbReference>
<evidence type="ECO:0000313" key="11">
    <source>
        <dbReference type="Proteomes" id="UP000241193"/>
    </source>
</evidence>
<evidence type="ECO:0000256" key="6">
    <source>
        <dbReference type="ARBA" id="ARBA00023136"/>
    </source>
</evidence>
<gene>
    <name evidence="10" type="ORF">C8261_06695</name>
</gene>
<dbReference type="Pfam" id="PF12704">
    <property type="entry name" value="MacB_PCD"/>
    <property type="match status" value="2"/>
</dbReference>
<evidence type="ECO:0000256" key="3">
    <source>
        <dbReference type="ARBA" id="ARBA00022475"/>
    </source>
</evidence>
<feature type="domain" description="ABC3 transporter permease C-terminal" evidence="8">
    <location>
        <begin position="255"/>
        <end position="378"/>
    </location>
</feature>
<feature type="transmembrane region" description="Helical" evidence="7">
    <location>
        <begin position="253"/>
        <end position="276"/>
    </location>
</feature>
<accession>A0A2T4IH25</accession>
<evidence type="ECO:0000256" key="5">
    <source>
        <dbReference type="ARBA" id="ARBA00022989"/>
    </source>
</evidence>
<evidence type="ECO:0000313" key="10">
    <source>
        <dbReference type="EMBL" id="PTD97070.1"/>
    </source>
</evidence>
<evidence type="ECO:0000256" key="1">
    <source>
        <dbReference type="ARBA" id="ARBA00004651"/>
    </source>
</evidence>
<keyword evidence="3" id="KW-1003">Cell membrane</keyword>
<comment type="similarity">
    <text evidence="2">Belongs to the ABC-4 integral membrane protein family. LolC/E subfamily.</text>
</comment>
<evidence type="ECO:0000256" key="7">
    <source>
        <dbReference type="SAM" id="Phobius"/>
    </source>
</evidence>
<feature type="transmembrane region" description="Helical" evidence="7">
    <location>
        <begin position="748"/>
        <end position="774"/>
    </location>
</feature>
<keyword evidence="4 7" id="KW-0812">Transmembrane</keyword>
<dbReference type="PANTHER" id="PTHR30489:SF0">
    <property type="entry name" value="LIPOPROTEIN-RELEASING SYSTEM TRANSMEMBRANE PROTEIN LOLE"/>
    <property type="match status" value="1"/>
</dbReference>
<dbReference type="Proteomes" id="UP000241193">
    <property type="component" value="Unassembled WGS sequence"/>
</dbReference>
<feature type="domain" description="MacB-like periplasmic core" evidence="9">
    <location>
        <begin position="20"/>
        <end position="225"/>
    </location>
</feature>
<feature type="transmembrane region" description="Helical" evidence="7">
    <location>
        <begin position="400"/>
        <end position="418"/>
    </location>
</feature>
<reference evidence="10 11" key="1">
    <citation type="submission" date="2018-03" db="EMBL/GenBank/DDBJ databases">
        <authorList>
            <person name="Keele B.F."/>
        </authorList>
    </citation>
    <scope>NUCLEOTIDE SEQUENCE [LARGE SCALE GENOMIC DNA]</scope>
    <source>
        <strain evidence="10 11">D20</strain>
    </source>
</reference>
<name>A0A2T4IH25_9RHOO</name>
<feature type="transmembrane region" description="Helical" evidence="7">
    <location>
        <begin position="350"/>
        <end position="372"/>
    </location>
</feature>
<feature type="transmembrane region" description="Helical" evidence="7">
    <location>
        <begin position="468"/>
        <end position="492"/>
    </location>
</feature>
<reference evidence="10 11" key="2">
    <citation type="submission" date="2018-04" db="EMBL/GenBank/DDBJ databases">
        <title>Thauera lacus sp. nov., isolated from an saline lake in Inner Mongolia, China.</title>
        <authorList>
            <person name="Liang Q.-Y."/>
        </authorList>
    </citation>
    <scope>NUCLEOTIDE SEQUENCE [LARGE SCALE GENOMIC DNA]</scope>
    <source>
        <strain evidence="10 11">D20</strain>
    </source>
</reference>
<dbReference type="AlphaFoldDB" id="A0A2T4IH25"/>
<evidence type="ECO:0000256" key="2">
    <source>
        <dbReference type="ARBA" id="ARBA00005236"/>
    </source>
</evidence>
<comment type="caution">
    <text evidence="10">The sequence shown here is derived from an EMBL/GenBank/DDBJ whole genome shotgun (WGS) entry which is preliminary data.</text>
</comment>
<dbReference type="OrthoDB" id="5291724at2"/>
<sequence length="832" mass="86155">MGGALRHVFIASLRRRRLATVLSLLAIALGVALGLAVQLIHNAALAEFERGVRILAGEADLQVSGARGGFDDALFLQLAAHPGVAEASPVVEVHAALPGREGSLRVLGVDVFRLAGVQPALLPAADGEAGMLAALAPGRIFLSPAAAAWLALEAGDALAVQSGVHEHTLTVSGSVPAAGAGQVLAVMDIAAAQQLFERIGVLTRVDLRLAEGASPVQLRRELTALLPAGVFVEVPQLALSEAATMSRAYRVNLSMLALIALLTGGFLVFSTQLLAVARRRQEFAFLRALGLPRGMLYRGLLLEGAVLGLAGGVLGALLGHVLAVLALRLVGGDLGAGYFDGMRPALHFDALLTLSFVALGVGAGLAGSWLPARSAATLPAARALRAGDDALLHMRPRWQGVVVCALGALLSAALPPFAGMPLGGYLAVACILATAVLLLPQATRLVMRLPGSPRALLWRLARARSHAAPGQAVVAAVGVLASVALASAMAIMVSSFRTSVDDWLTRMLPADLYVQASPSAASGFLDQDALRRIAALPGVAQVQPIRAEQVRLRSGGAPLTLLAREVGGGWGLPLVAGSLSTGEAELPPAWVSEAVVDVHGLATGALIELPLGGQWHAFRVAGVWRDYARQHGAVVIELETYRAISGDRRANDAALVVHPGVDVAVVATALADAFGENMLRVATPGEIRALSLRIFDRSFVVTYLMEAVAVLIGLCGVATTFAALATARRREFGMLRHLGLTRAQIGRLLALEGALATALGVAGGLLAGGAVAWVLVEVVNRQSFHWSMDISVPFAMLAVFAAALIVLAALAARIAGAQAMRQSAVQAVREDW</sequence>
<dbReference type="PANTHER" id="PTHR30489">
    <property type="entry name" value="LIPOPROTEIN-RELEASING SYSTEM TRANSMEMBRANE PROTEIN LOLE"/>
    <property type="match status" value="1"/>
</dbReference>
<proteinExistence type="inferred from homology"/>
<feature type="transmembrane region" description="Helical" evidence="7">
    <location>
        <begin position="424"/>
        <end position="447"/>
    </location>
</feature>
<evidence type="ECO:0000256" key="4">
    <source>
        <dbReference type="ARBA" id="ARBA00022692"/>
    </source>
</evidence>
<dbReference type="InterPro" id="IPR003838">
    <property type="entry name" value="ABC3_permease_C"/>
</dbReference>
<feature type="domain" description="ABC3 transporter permease C-terminal" evidence="8">
    <location>
        <begin position="707"/>
        <end position="823"/>
    </location>
</feature>
<feature type="transmembrane region" description="Helical" evidence="7">
    <location>
        <begin position="794"/>
        <end position="812"/>
    </location>
</feature>
<comment type="subcellular location">
    <subcellularLocation>
        <location evidence="1">Cell membrane</location>
        <topology evidence="1">Multi-pass membrane protein</topology>
    </subcellularLocation>
</comment>
<dbReference type="InterPro" id="IPR025857">
    <property type="entry name" value="MacB_PCD"/>
</dbReference>
<organism evidence="10 11">
    <name type="scientific">Pseudothauera lacus</name>
    <dbReference type="NCBI Taxonomy" id="2136175"/>
    <lineage>
        <taxon>Bacteria</taxon>
        <taxon>Pseudomonadati</taxon>
        <taxon>Pseudomonadota</taxon>
        <taxon>Betaproteobacteria</taxon>
        <taxon>Rhodocyclales</taxon>
        <taxon>Zoogloeaceae</taxon>
        <taxon>Pseudothauera</taxon>
    </lineage>
</organism>
<evidence type="ECO:0000259" key="9">
    <source>
        <dbReference type="Pfam" id="PF12704"/>
    </source>
</evidence>
<dbReference type="GO" id="GO:0098797">
    <property type="term" value="C:plasma membrane protein complex"/>
    <property type="evidence" value="ECO:0007669"/>
    <property type="project" value="TreeGrafter"/>
</dbReference>
<feature type="transmembrane region" description="Helical" evidence="7">
    <location>
        <begin position="703"/>
        <end position="727"/>
    </location>
</feature>
<feature type="transmembrane region" description="Helical" evidence="7">
    <location>
        <begin position="297"/>
        <end position="330"/>
    </location>
</feature>
<dbReference type="EMBL" id="PZKC01000004">
    <property type="protein sequence ID" value="PTD97070.1"/>
    <property type="molecule type" value="Genomic_DNA"/>
</dbReference>
<dbReference type="Pfam" id="PF02687">
    <property type="entry name" value="FtsX"/>
    <property type="match status" value="2"/>
</dbReference>
<keyword evidence="5 7" id="KW-1133">Transmembrane helix</keyword>
<protein>
    <submittedName>
        <fullName evidence="10">ABC transporter permease</fullName>
    </submittedName>
</protein>
<feature type="domain" description="MacB-like periplasmic core" evidence="9">
    <location>
        <begin position="473"/>
        <end position="672"/>
    </location>
</feature>
<dbReference type="RefSeq" id="WP_107492879.1">
    <property type="nucleotide sequence ID" value="NZ_PZKC01000004.1"/>
</dbReference>
<keyword evidence="6 7" id="KW-0472">Membrane</keyword>
<keyword evidence="11" id="KW-1185">Reference proteome</keyword>